<feature type="signal peptide" evidence="1">
    <location>
        <begin position="1"/>
        <end position="20"/>
    </location>
</feature>
<keyword evidence="2" id="KW-1185">Reference proteome</keyword>
<protein>
    <submittedName>
        <fullName evidence="3">Uncharacterized protein</fullName>
    </submittedName>
</protein>
<reference evidence="3" key="1">
    <citation type="submission" date="2022-11" db="UniProtKB">
        <authorList>
            <consortium name="WormBaseParasite"/>
        </authorList>
    </citation>
    <scope>IDENTIFICATION</scope>
</reference>
<proteinExistence type="predicted"/>
<keyword evidence="1" id="KW-0732">Signal</keyword>
<evidence type="ECO:0000256" key="1">
    <source>
        <dbReference type="SAM" id="SignalP"/>
    </source>
</evidence>
<name>A0A915I6Y4_ROMCU</name>
<dbReference type="WBParaSite" id="nRc.2.0.1.t09903-RA">
    <property type="protein sequence ID" value="nRc.2.0.1.t09903-RA"/>
    <property type="gene ID" value="nRc.2.0.1.g09903"/>
</dbReference>
<dbReference type="AlphaFoldDB" id="A0A915I6Y4"/>
<evidence type="ECO:0000313" key="3">
    <source>
        <dbReference type="WBParaSite" id="nRc.2.0.1.t09903-RA"/>
    </source>
</evidence>
<organism evidence="2 3">
    <name type="scientific">Romanomermis culicivorax</name>
    <name type="common">Nematode worm</name>
    <dbReference type="NCBI Taxonomy" id="13658"/>
    <lineage>
        <taxon>Eukaryota</taxon>
        <taxon>Metazoa</taxon>
        <taxon>Ecdysozoa</taxon>
        <taxon>Nematoda</taxon>
        <taxon>Enoplea</taxon>
        <taxon>Dorylaimia</taxon>
        <taxon>Mermithida</taxon>
        <taxon>Mermithoidea</taxon>
        <taxon>Mermithidae</taxon>
        <taxon>Romanomermis</taxon>
    </lineage>
</organism>
<feature type="chain" id="PRO_5037777946" evidence="1">
    <location>
        <begin position="21"/>
        <end position="93"/>
    </location>
</feature>
<sequence>MAVVIFLAIVVVLIAMGVTGIVMAIEVNRTGVVFDRSGERGFTPGGDSCIAIKEGQSEGNPVGGNDLGGSKFHRAEKSCRRSRGKGWSVSLWY</sequence>
<dbReference type="Proteomes" id="UP000887565">
    <property type="component" value="Unplaced"/>
</dbReference>
<evidence type="ECO:0000313" key="2">
    <source>
        <dbReference type="Proteomes" id="UP000887565"/>
    </source>
</evidence>
<accession>A0A915I6Y4</accession>